<dbReference type="Proteomes" id="UP000664277">
    <property type="component" value="Unassembled WGS sequence"/>
</dbReference>
<organism evidence="3 4">
    <name type="scientific">Candidatus Obscuribacter phosphatis</name>
    <dbReference type="NCBI Taxonomy" id="1906157"/>
    <lineage>
        <taxon>Bacteria</taxon>
        <taxon>Bacillati</taxon>
        <taxon>Candidatus Melainabacteria</taxon>
        <taxon>Candidatus Obscuribacterales</taxon>
        <taxon>Candidatus Obscuribacteraceae</taxon>
        <taxon>Candidatus Obscuribacter</taxon>
    </lineage>
</organism>
<keyword evidence="2" id="KW-0812">Transmembrane</keyword>
<feature type="region of interest" description="Disordered" evidence="1">
    <location>
        <begin position="35"/>
        <end position="59"/>
    </location>
</feature>
<comment type="caution">
    <text evidence="3">The sequence shown here is derived from an EMBL/GenBank/DDBJ whole genome shotgun (WGS) entry which is preliminary data.</text>
</comment>
<keyword evidence="2" id="KW-0472">Membrane</keyword>
<name>A0A8J7PJB9_9BACT</name>
<keyword evidence="2" id="KW-1133">Transmembrane helix</keyword>
<gene>
    <name evidence="3" type="ORF">J0M35_01130</name>
</gene>
<dbReference type="AlphaFoldDB" id="A0A8J7PJB9"/>
<evidence type="ECO:0000313" key="3">
    <source>
        <dbReference type="EMBL" id="MBN8658937.1"/>
    </source>
</evidence>
<reference evidence="3" key="1">
    <citation type="submission" date="2021-02" db="EMBL/GenBank/DDBJ databases">
        <title>Genome-Resolved Metagenomics of a Microbial Community Performing Photosynthetic Biological Nutrient Removal.</title>
        <authorList>
            <person name="Mcdaniel E.A."/>
        </authorList>
    </citation>
    <scope>NUCLEOTIDE SEQUENCE</scope>
    <source>
        <strain evidence="3">UWPOB_OBS1</strain>
    </source>
</reference>
<dbReference type="EMBL" id="JAFLCK010000001">
    <property type="protein sequence ID" value="MBN8658937.1"/>
    <property type="molecule type" value="Genomic_DNA"/>
</dbReference>
<evidence type="ECO:0000256" key="1">
    <source>
        <dbReference type="SAM" id="MobiDB-lite"/>
    </source>
</evidence>
<proteinExistence type="predicted"/>
<protein>
    <submittedName>
        <fullName evidence="3">Uncharacterized protein</fullName>
    </submittedName>
</protein>
<sequence length="59" mass="6941">MKFVNRPWGIRINLTFLAIVFTLTLYWMYKEHKSQKALEHSPVKLKTNSSPEHAAENKP</sequence>
<accession>A0A8J7PJB9</accession>
<evidence type="ECO:0000256" key="2">
    <source>
        <dbReference type="SAM" id="Phobius"/>
    </source>
</evidence>
<evidence type="ECO:0000313" key="4">
    <source>
        <dbReference type="Proteomes" id="UP000664277"/>
    </source>
</evidence>
<feature type="transmembrane region" description="Helical" evidence="2">
    <location>
        <begin position="12"/>
        <end position="29"/>
    </location>
</feature>